<protein>
    <submittedName>
        <fullName evidence="1">Uncharacterized protein</fullName>
    </submittedName>
</protein>
<reference evidence="1" key="1">
    <citation type="journal article" date="2019" name="Environ. Microbiol.">
        <title>Fungal ecological strategies reflected in gene transcription - a case study of two litter decomposers.</title>
        <authorList>
            <person name="Barbi F."/>
            <person name="Kohler A."/>
            <person name="Barry K."/>
            <person name="Baskaran P."/>
            <person name="Daum C."/>
            <person name="Fauchery L."/>
            <person name="Ihrmark K."/>
            <person name="Kuo A."/>
            <person name="LaButti K."/>
            <person name="Lipzen A."/>
            <person name="Morin E."/>
            <person name="Grigoriev I.V."/>
            <person name="Henrissat B."/>
            <person name="Lindahl B."/>
            <person name="Martin F."/>
        </authorList>
    </citation>
    <scope>NUCLEOTIDE SEQUENCE</scope>
    <source>
        <strain evidence="1">JB14</strain>
    </source>
</reference>
<evidence type="ECO:0000313" key="2">
    <source>
        <dbReference type="Proteomes" id="UP000799118"/>
    </source>
</evidence>
<accession>A0A6A4GG32</accession>
<sequence length="149" mass="16987">MGMNHVAERPARKTTVKGIKARFYPADSALPRTESAYYRANLPRISDRFVLASDLLSNPQLQSYIHDMTVTIRYRRILYKFRVFFKRHKYLPINRSIQSLGGGRMEGDVLLVACGAKVSVRNLKSGLETRVADRAMKRQVSPFCVCASF</sequence>
<gene>
    <name evidence="1" type="ORF">BT96DRAFT_1007957</name>
</gene>
<dbReference type="Proteomes" id="UP000799118">
    <property type="component" value="Unassembled WGS sequence"/>
</dbReference>
<keyword evidence="2" id="KW-1185">Reference proteome</keyword>
<organism evidence="1 2">
    <name type="scientific">Gymnopus androsaceus JB14</name>
    <dbReference type="NCBI Taxonomy" id="1447944"/>
    <lineage>
        <taxon>Eukaryota</taxon>
        <taxon>Fungi</taxon>
        <taxon>Dikarya</taxon>
        <taxon>Basidiomycota</taxon>
        <taxon>Agaricomycotina</taxon>
        <taxon>Agaricomycetes</taxon>
        <taxon>Agaricomycetidae</taxon>
        <taxon>Agaricales</taxon>
        <taxon>Marasmiineae</taxon>
        <taxon>Omphalotaceae</taxon>
        <taxon>Gymnopus</taxon>
    </lineage>
</organism>
<name>A0A6A4GG32_9AGAR</name>
<proteinExistence type="predicted"/>
<dbReference type="AlphaFoldDB" id="A0A6A4GG32"/>
<dbReference type="EMBL" id="ML770122">
    <property type="protein sequence ID" value="KAE9384559.1"/>
    <property type="molecule type" value="Genomic_DNA"/>
</dbReference>
<dbReference type="OrthoDB" id="2916406at2759"/>
<evidence type="ECO:0000313" key="1">
    <source>
        <dbReference type="EMBL" id="KAE9384559.1"/>
    </source>
</evidence>